<gene>
    <name evidence="11" type="ORF">K2173_018642</name>
</gene>
<dbReference type="Gene3D" id="1.10.10.60">
    <property type="entry name" value="Homeodomain-like"/>
    <property type="match status" value="2"/>
</dbReference>
<evidence type="ECO:0000256" key="6">
    <source>
        <dbReference type="ARBA" id="ARBA00023163"/>
    </source>
</evidence>
<dbReference type="GO" id="GO:0045893">
    <property type="term" value="P:positive regulation of DNA-templated transcription"/>
    <property type="evidence" value="ECO:0007669"/>
    <property type="project" value="UniProtKB-ARBA"/>
</dbReference>
<name>A0AAV8SAC0_9ROSI</name>
<sequence>MINNAGADHGGASVRLEVGPRGANQSLKKGPWTAAEDAILIDYVRIHGEGNWNSVQKNSGLLRCGKSCRLRWANHLRPNLKKGSFTPEEERIIIELHAKLGNKWARMASQLPGRTDNEIKNYWNTRMKRRQRAGFPVYPQEFQKEAVAVEFQQNQQKYPGSFWSSPHQRPMCTNPSLSHFNPTNYCAANPMNPLQNHLNSSMYSNPSHQQFKVFDPSNNCALAFSLPHVPPYVDSPTSETNLGTQGIPTATPPSINYNSLDFENNNISFTSLIMGAEVEPNPYLPSLKSELPSFQISSDLMDPIVSESTRDVCAVEKSSEETEHDRKRAREDDTNSGLLDALLQEAKLLSCKRKSSYENSSISSKKGKEVLDESEEEEVEKVDRGGDAKNAQLSLKNDSETSVENQGDDLASFQSSVGMKSNNKEAMEEMNSMDDDLLILLNNFPSSTPLPEWYRKTKNESIGSSIGSTGEEREHEQEDVSMKNVSVAAAANEASPSLEWALGSCYWKNMPGIC</sequence>
<dbReference type="PROSITE" id="PS50090">
    <property type="entry name" value="MYB_LIKE"/>
    <property type="match status" value="2"/>
</dbReference>
<dbReference type="EMBL" id="JAIWQS010000012">
    <property type="protein sequence ID" value="KAJ8749171.1"/>
    <property type="molecule type" value="Genomic_DNA"/>
</dbReference>
<dbReference type="InterPro" id="IPR009057">
    <property type="entry name" value="Homeodomain-like_sf"/>
</dbReference>
<dbReference type="SMART" id="SM00717">
    <property type="entry name" value="SANT"/>
    <property type="match status" value="2"/>
</dbReference>
<organism evidence="11 12">
    <name type="scientific">Erythroxylum novogranatense</name>
    <dbReference type="NCBI Taxonomy" id="1862640"/>
    <lineage>
        <taxon>Eukaryota</taxon>
        <taxon>Viridiplantae</taxon>
        <taxon>Streptophyta</taxon>
        <taxon>Embryophyta</taxon>
        <taxon>Tracheophyta</taxon>
        <taxon>Spermatophyta</taxon>
        <taxon>Magnoliopsida</taxon>
        <taxon>eudicotyledons</taxon>
        <taxon>Gunneridae</taxon>
        <taxon>Pentapetalae</taxon>
        <taxon>rosids</taxon>
        <taxon>fabids</taxon>
        <taxon>Malpighiales</taxon>
        <taxon>Erythroxylaceae</taxon>
        <taxon>Erythroxylum</taxon>
    </lineage>
</organism>
<feature type="region of interest" description="Disordered" evidence="8">
    <location>
        <begin position="460"/>
        <end position="479"/>
    </location>
</feature>
<feature type="domain" description="Myb-like" evidence="9">
    <location>
        <begin position="77"/>
        <end position="127"/>
    </location>
</feature>
<feature type="region of interest" description="Disordered" evidence="8">
    <location>
        <begin position="309"/>
        <end position="333"/>
    </location>
</feature>
<keyword evidence="12" id="KW-1185">Reference proteome</keyword>
<evidence type="ECO:0000259" key="10">
    <source>
        <dbReference type="PROSITE" id="PS51294"/>
    </source>
</evidence>
<keyword evidence="6" id="KW-0804">Transcription</keyword>
<dbReference type="PANTHER" id="PTHR47995:SF18">
    <property type="entry name" value="TRANSCRIPTION FACTOR MYB65"/>
    <property type="match status" value="1"/>
</dbReference>
<evidence type="ECO:0000313" key="12">
    <source>
        <dbReference type="Proteomes" id="UP001159364"/>
    </source>
</evidence>
<keyword evidence="5" id="KW-0010">Activator</keyword>
<evidence type="ECO:0000256" key="5">
    <source>
        <dbReference type="ARBA" id="ARBA00023159"/>
    </source>
</evidence>
<accession>A0AAV8SAC0</accession>
<evidence type="ECO:0000313" key="11">
    <source>
        <dbReference type="EMBL" id="KAJ8749171.1"/>
    </source>
</evidence>
<dbReference type="GO" id="GO:0009653">
    <property type="term" value="P:anatomical structure morphogenesis"/>
    <property type="evidence" value="ECO:0007669"/>
    <property type="project" value="UniProtKB-ARBA"/>
</dbReference>
<dbReference type="GO" id="GO:0005634">
    <property type="term" value="C:nucleus"/>
    <property type="evidence" value="ECO:0007669"/>
    <property type="project" value="UniProtKB-SubCell"/>
</dbReference>
<dbReference type="FunFam" id="1.10.10.60:FF:000001">
    <property type="entry name" value="MYB-related transcription factor"/>
    <property type="match status" value="1"/>
</dbReference>
<dbReference type="Proteomes" id="UP001159364">
    <property type="component" value="Linkage Group LG12"/>
</dbReference>
<dbReference type="SUPFAM" id="SSF46689">
    <property type="entry name" value="Homeodomain-like"/>
    <property type="match status" value="1"/>
</dbReference>
<feature type="region of interest" description="Disordered" evidence="8">
    <location>
        <begin position="362"/>
        <end position="406"/>
    </location>
</feature>
<reference evidence="11 12" key="1">
    <citation type="submission" date="2021-09" db="EMBL/GenBank/DDBJ databases">
        <title>Genomic insights and catalytic innovation underlie evolution of tropane alkaloids biosynthesis.</title>
        <authorList>
            <person name="Wang Y.-J."/>
            <person name="Tian T."/>
            <person name="Huang J.-P."/>
            <person name="Huang S.-X."/>
        </authorList>
    </citation>
    <scope>NUCLEOTIDE SEQUENCE [LARGE SCALE GENOMIC DNA]</scope>
    <source>
        <strain evidence="11">KIB-2018</strain>
        <tissue evidence="11">Leaf</tissue>
    </source>
</reference>
<dbReference type="GO" id="GO:0003677">
    <property type="term" value="F:DNA binding"/>
    <property type="evidence" value="ECO:0007669"/>
    <property type="project" value="UniProtKB-KW"/>
</dbReference>
<keyword evidence="4" id="KW-0238">DNA-binding</keyword>
<dbReference type="Pfam" id="PF00249">
    <property type="entry name" value="Myb_DNA-binding"/>
    <property type="match status" value="2"/>
</dbReference>
<evidence type="ECO:0000256" key="7">
    <source>
        <dbReference type="ARBA" id="ARBA00023242"/>
    </source>
</evidence>
<dbReference type="CDD" id="cd00167">
    <property type="entry name" value="SANT"/>
    <property type="match status" value="2"/>
</dbReference>
<proteinExistence type="predicted"/>
<feature type="domain" description="Myb-like" evidence="9">
    <location>
        <begin position="24"/>
        <end position="76"/>
    </location>
</feature>
<dbReference type="GO" id="GO:0048235">
    <property type="term" value="P:pollen sperm cell differentiation"/>
    <property type="evidence" value="ECO:0007669"/>
    <property type="project" value="UniProtKB-ARBA"/>
</dbReference>
<feature type="domain" description="HTH myb-type" evidence="10">
    <location>
        <begin position="24"/>
        <end position="76"/>
    </location>
</feature>
<keyword evidence="3" id="KW-0805">Transcription regulation</keyword>
<dbReference type="AlphaFoldDB" id="A0AAV8SAC0"/>
<dbReference type="PANTHER" id="PTHR47995">
    <property type="entry name" value="TRANSCRIPTION FACTOR MYB33-RELATED"/>
    <property type="match status" value="1"/>
</dbReference>
<dbReference type="FunFam" id="1.10.10.60:FF:000119">
    <property type="entry name" value="Transcription factor GAMYB"/>
    <property type="match status" value="1"/>
</dbReference>
<dbReference type="InterPro" id="IPR001005">
    <property type="entry name" value="SANT/Myb"/>
</dbReference>
<feature type="compositionally biased region" description="Polar residues" evidence="8">
    <location>
        <begin position="391"/>
        <end position="405"/>
    </location>
</feature>
<evidence type="ECO:0000256" key="1">
    <source>
        <dbReference type="ARBA" id="ARBA00004123"/>
    </source>
</evidence>
<comment type="caution">
    <text evidence="11">The sequence shown here is derived from an EMBL/GenBank/DDBJ whole genome shotgun (WGS) entry which is preliminary data.</text>
</comment>
<feature type="compositionally biased region" description="Low complexity" evidence="8">
    <location>
        <begin position="460"/>
        <end position="469"/>
    </location>
</feature>
<evidence type="ECO:0000256" key="8">
    <source>
        <dbReference type="SAM" id="MobiDB-lite"/>
    </source>
</evidence>
<dbReference type="PROSITE" id="PS51294">
    <property type="entry name" value="HTH_MYB"/>
    <property type="match status" value="2"/>
</dbReference>
<feature type="domain" description="HTH myb-type" evidence="10">
    <location>
        <begin position="77"/>
        <end position="131"/>
    </location>
</feature>
<evidence type="ECO:0000256" key="2">
    <source>
        <dbReference type="ARBA" id="ARBA00022737"/>
    </source>
</evidence>
<feature type="compositionally biased region" description="Basic and acidic residues" evidence="8">
    <location>
        <begin position="470"/>
        <end position="479"/>
    </location>
</feature>
<keyword evidence="7" id="KW-0539">Nucleus</keyword>
<dbReference type="InterPro" id="IPR017930">
    <property type="entry name" value="Myb_dom"/>
</dbReference>
<dbReference type="GO" id="GO:0040008">
    <property type="term" value="P:regulation of growth"/>
    <property type="evidence" value="ECO:0007669"/>
    <property type="project" value="UniProtKB-ARBA"/>
</dbReference>
<protein>
    <submittedName>
        <fullName evidence="11">Uncharacterized protein</fullName>
    </submittedName>
</protein>
<evidence type="ECO:0000259" key="9">
    <source>
        <dbReference type="PROSITE" id="PS50090"/>
    </source>
</evidence>
<evidence type="ECO:0000256" key="4">
    <source>
        <dbReference type="ARBA" id="ARBA00023125"/>
    </source>
</evidence>
<evidence type="ECO:0000256" key="3">
    <source>
        <dbReference type="ARBA" id="ARBA00023015"/>
    </source>
</evidence>
<keyword evidence="2" id="KW-0677">Repeat</keyword>
<comment type="subcellular location">
    <subcellularLocation>
        <location evidence="1">Nucleus</location>
    </subcellularLocation>
</comment>